<sequence>MTTRNETLRCAPGRTDGALAANSGRCHACTAAGAAPGALIVDLGGVRGAFLGGGPLTAGVGVVPAGAQSFRGSRRTRPVW</sequence>
<dbReference type="Proteomes" id="UP001490365">
    <property type="component" value="Unassembled WGS sequence"/>
</dbReference>
<name>A0ABV1TCJ9_9ACTN</name>
<comment type="caution">
    <text evidence="1">The sequence shown here is derived from an EMBL/GenBank/DDBJ whole genome shotgun (WGS) entry which is preliminary data.</text>
</comment>
<reference evidence="1 2" key="1">
    <citation type="submission" date="2024-06" db="EMBL/GenBank/DDBJ databases">
        <title>The Natural Products Discovery Center: Release of the First 8490 Sequenced Strains for Exploring Actinobacteria Biosynthetic Diversity.</title>
        <authorList>
            <person name="Kalkreuter E."/>
            <person name="Kautsar S.A."/>
            <person name="Yang D."/>
            <person name="Bader C.D."/>
            <person name="Teijaro C.N."/>
            <person name="Fluegel L."/>
            <person name="Davis C.M."/>
            <person name="Simpson J.R."/>
            <person name="Lauterbach L."/>
            <person name="Steele A.D."/>
            <person name="Gui C."/>
            <person name="Meng S."/>
            <person name="Li G."/>
            <person name="Viehrig K."/>
            <person name="Ye F."/>
            <person name="Su P."/>
            <person name="Kiefer A.F."/>
            <person name="Nichols A."/>
            <person name="Cepeda A.J."/>
            <person name="Yan W."/>
            <person name="Fan B."/>
            <person name="Jiang Y."/>
            <person name="Adhikari A."/>
            <person name="Zheng C.-J."/>
            <person name="Schuster L."/>
            <person name="Cowan T.M."/>
            <person name="Smanski M.J."/>
            <person name="Chevrette M.G."/>
            <person name="De Carvalho L.P.S."/>
            <person name="Shen B."/>
        </authorList>
    </citation>
    <scope>NUCLEOTIDE SEQUENCE [LARGE SCALE GENOMIC DNA]</scope>
    <source>
        <strain evidence="1 2">NPDC001694</strain>
    </source>
</reference>
<gene>
    <name evidence="1" type="ORF">ABT211_10725</name>
</gene>
<organism evidence="1 2">
    <name type="scientific">Streptomyces sp. 900105755</name>
    <dbReference type="NCBI Taxonomy" id="3154389"/>
    <lineage>
        <taxon>Bacteria</taxon>
        <taxon>Bacillati</taxon>
        <taxon>Actinomycetota</taxon>
        <taxon>Actinomycetes</taxon>
        <taxon>Kitasatosporales</taxon>
        <taxon>Streptomycetaceae</taxon>
        <taxon>Streptomyces</taxon>
    </lineage>
</organism>
<keyword evidence="2" id="KW-1185">Reference proteome</keyword>
<accession>A0ABV1TCJ9</accession>
<protein>
    <submittedName>
        <fullName evidence="1">Uncharacterized protein</fullName>
    </submittedName>
</protein>
<dbReference type="RefSeq" id="WP_351956446.1">
    <property type="nucleotide sequence ID" value="NZ_JBEOZM010000003.1"/>
</dbReference>
<evidence type="ECO:0000313" key="2">
    <source>
        <dbReference type="Proteomes" id="UP001490365"/>
    </source>
</evidence>
<evidence type="ECO:0000313" key="1">
    <source>
        <dbReference type="EMBL" id="MER6267759.1"/>
    </source>
</evidence>
<dbReference type="EMBL" id="JBEOZM010000003">
    <property type="protein sequence ID" value="MER6267759.1"/>
    <property type="molecule type" value="Genomic_DNA"/>
</dbReference>
<proteinExistence type="predicted"/>